<dbReference type="KEGG" id="sdyn:Mal52_59580"/>
<dbReference type="InterPro" id="IPR019288">
    <property type="entry name" value="3'-5'_exonuclease_PolB-like"/>
</dbReference>
<keyword evidence="2" id="KW-0540">Nuclease</keyword>
<dbReference type="Gene3D" id="3.30.420.10">
    <property type="entry name" value="Ribonuclease H-like superfamily/Ribonuclease H"/>
    <property type="match status" value="1"/>
</dbReference>
<dbReference type="CDD" id="cd05782">
    <property type="entry name" value="DNA_polB_like1_exo"/>
    <property type="match status" value="1"/>
</dbReference>
<dbReference type="GO" id="GO:0004527">
    <property type="term" value="F:exonuclease activity"/>
    <property type="evidence" value="ECO:0007669"/>
    <property type="project" value="UniProtKB-KW"/>
</dbReference>
<name>A0A517ZY78_9PLAN</name>
<dbReference type="Pfam" id="PF10108">
    <property type="entry name" value="DNA_pol_B_exo2"/>
    <property type="match status" value="1"/>
</dbReference>
<dbReference type="AlphaFoldDB" id="A0A517ZY78"/>
<dbReference type="Proteomes" id="UP000319383">
    <property type="component" value="Chromosome"/>
</dbReference>
<evidence type="ECO:0000313" key="3">
    <source>
        <dbReference type="Proteomes" id="UP000319383"/>
    </source>
</evidence>
<keyword evidence="3" id="KW-1185">Reference proteome</keyword>
<feature type="domain" description="Predicted 3'-5' exonuclease PolB-like" evidence="1">
    <location>
        <begin position="61"/>
        <end position="272"/>
    </location>
</feature>
<evidence type="ECO:0000313" key="2">
    <source>
        <dbReference type="EMBL" id="QDU47427.1"/>
    </source>
</evidence>
<dbReference type="InterPro" id="IPR036397">
    <property type="entry name" value="RNaseH_sf"/>
</dbReference>
<dbReference type="SUPFAM" id="SSF53098">
    <property type="entry name" value="Ribonuclease H-like"/>
    <property type="match status" value="1"/>
</dbReference>
<organism evidence="2 3">
    <name type="scientific">Symmachiella dynata</name>
    <dbReference type="NCBI Taxonomy" id="2527995"/>
    <lineage>
        <taxon>Bacteria</taxon>
        <taxon>Pseudomonadati</taxon>
        <taxon>Planctomycetota</taxon>
        <taxon>Planctomycetia</taxon>
        <taxon>Planctomycetales</taxon>
        <taxon>Planctomycetaceae</taxon>
        <taxon>Symmachiella</taxon>
    </lineage>
</organism>
<reference evidence="2 3" key="1">
    <citation type="submission" date="2019-02" db="EMBL/GenBank/DDBJ databases">
        <title>Deep-cultivation of Planctomycetes and their phenomic and genomic characterization uncovers novel biology.</title>
        <authorList>
            <person name="Wiegand S."/>
            <person name="Jogler M."/>
            <person name="Boedeker C."/>
            <person name="Pinto D."/>
            <person name="Vollmers J."/>
            <person name="Rivas-Marin E."/>
            <person name="Kohn T."/>
            <person name="Peeters S.H."/>
            <person name="Heuer A."/>
            <person name="Rast P."/>
            <person name="Oberbeckmann S."/>
            <person name="Bunk B."/>
            <person name="Jeske O."/>
            <person name="Meyerdierks A."/>
            <person name="Storesund J.E."/>
            <person name="Kallscheuer N."/>
            <person name="Luecker S."/>
            <person name="Lage O.M."/>
            <person name="Pohl T."/>
            <person name="Merkel B.J."/>
            <person name="Hornburger P."/>
            <person name="Mueller R.-W."/>
            <person name="Bruemmer F."/>
            <person name="Labrenz M."/>
            <person name="Spormann A.M."/>
            <person name="Op den Camp H."/>
            <person name="Overmann J."/>
            <person name="Amann R."/>
            <person name="Jetten M.S.M."/>
            <person name="Mascher T."/>
            <person name="Medema M.H."/>
            <person name="Devos D.P."/>
            <person name="Kaster A.-K."/>
            <person name="Ovreas L."/>
            <person name="Rohde M."/>
            <person name="Galperin M.Y."/>
            <person name="Jogler C."/>
        </authorList>
    </citation>
    <scope>NUCLEOTIDE SEQUENCE [LARGE SCALE GENOMIC DNA]</scope>
    <source>
        <strain evidence="2 3">Mal52</strain>
    </source>
</reference>
<accession>A0A517ZY78</accession>
<dbReference type="InterPro" id="IPR012337">
    <property type="entry name" value="RNaseH-like_sf"/>
</dbReference>
<dbReference type="EMBL" id="CP036276">
    <property type="protein sequence ID" value="QDU47427.1"/>
    <property type="molecule type" value="Genomic_DNA"/>
</dbReference>
<protein>
    <submittedName>
        <fullName evidence="2">Putative 3'-5' exonuclease related to the exonuclease domain of PolB</fullName>
    </submittedName>
</protein>
<sequence>MANLRAAQMGQQVQYLVFDVEAIADGDLIAKVRYPGKDYTPAEAVRAYRDELIEQRGDGKDFIPPTFMLPISVAVGKISGDFELIDLVVLDAPAYRPHVITKLFWDGWSHYGRPTFVTFNGRGYDMPVMELAAYRYGISLPTWYNIHDRSFEQSRNRYNLESHFDLMDFFTNFGAGRMTGGLNLLANLIGKPGKTGIDGSQVQDMYEAGRADEINDYCRCDVLDTYFVFLRSQVMTGALKLDREQEIVAATKQWLGERSADSPAYAHYLEHWGDWKPAEEPG</sequence>
<keyword evidence="2" id="KW-0378">Hydrolase</keyword>
<evidence type="ECO:0000259" key="1">
    <source>
        <dbReference type="Pfam" id="PF10108"/>
    </source>
</evidence>
<dbReference type="RefSeq" id="WP_231962472.1">
    <property type="nucleotide sequence ID" value="NZ_CP036276.1"/>
</dbReference>
<keyword evidence="2" id="KW-0269">Exonuclease</keyword>
<gene>
    <name evidence="2" type="ORF">Mal52_59580</name>
</gene>
<proteinExistence type="predicted"/>
<dbReference type="GO" id="GO:0003676">
    <property type="term" value="F:nucleic acid binding"/>
    <property type="evidence" value="ECO:0007669"/>
    <property type="project" value="InterPro"/>
</dbReference>